<sequence>MTNAWLVLAVGDDRTHGSNDGYDDEPSRHYSWDDTVPNHAALAVGDVIALWDKKSLLGVSVIEVIETGQAVKNTYTCPECGKASFKPRKVKKPTYLCWDCAAQFDEVVTHRKTVKTYRSRHDAAWVDMSGLLPGSVLRSLCDAPKSQLSLRPLRWEKLSAAIAATGAPTTITIAETTQQRIAGGHRQATVRVRVGQAAFRKRLLDEQGQTCAFTGPAPGAALEAAHLYSYADSGEHHARGGLLLRRDLHRLFDLGLIAVDPRTGLLDVSGELAAYPEYARLQGKPLGVRLTPDHRRWLAQHWNMHRTPQADIPAQQGQEQLLTT</sequence>
<keyword evidence="3" id="KW-1185">Reference proteome</keyword>
<keyword evidence="2" id="KW-0255">Endonuclease</keyword>
<dbReference type="InterPro" id="IPR003615">
    <property type="entry name" value="HNH_nuc"/>
</dbReference>
<proteinExistence type="predicted"/>
<reference evidence="2 3" key="1">
    <citation type="submission" date="2021-02" db="EMBL/GenBank/DDBJ databases">
        <title>Whole genome sequencing of Streptomyces actuosus VRA1.</title>
        <authorList>
            <person name="Sen G."/>
            <person name="Sen A."/>
        </authorList>
    </citation>
    <scope>NUCLEOTIDE SEQUENCE [LARGE SCALE GENOMIC DNA]</scope>
    <source>
        <strain evidence="2 3">VRA1</strain>
    </source>
</reference>
<dbReference type="GO" id="GO:0004519">
    <property type="term" value="F:endonuclease activity"/>
    <property type="evidence" value="ECO:0007669"/>
    <property type="project" value="UniProtKB-KW"/>
</dbReference>
<accession>A0ABS2VM09</accession>
<keyword evidence="2" id="KW-0540">Nuclease</keyword>
<evidence type="ECO:0000259" key="1">
    <source>
        <dbReference type="Pfam" id="PF13391"/>
    </source>
</evidence>
<evidence type="ECO:0000313" key="2">
    <source>
        <dbReference type="EMBL" id="MBN0044144.1"/>
    </source>
</evidence>
<feature type="domain" description="HNH nuclease" evidence="1">
    <location>
        <begin position="211"/>
        <end position="260"/>
    </location>
</feature>
<dbReference type="Proteomes" id="UP000788262">
    <property type="component" value="Unassembled WGS sequence"/>
</dbReference>
<organism evidence="2 3">
    <name type="scientific">Streptomyces actuosus</name>
    <dbReference type="NCBI Taxonomy" id="1885"/>
    <lineage>
        <taxon>Bacteria</taxon>
        <taxon>Bacillati</taxon>
        <taxon>Actinomycetota</taxon>
        <taxon>Actinomycetes</taxon>
        <taxon>Kitasatosporales</taxon>
        <taxon>Streptomycetaceae</taxon>
        <taxon>Streptomyces</taxon>
    </lineage>
</organism>
<name>A0ABS2VM09_STRAS</name>
<evidence type="ECO:0000313" key="3">
    <source>
        <dbReference type="Proteomes" id="UP000788262"/>
    </source>
</evidence>
<comment type="caution">
    <text evidence="2">The sequence shown here is derived from an EMBL/GenBank/DDBJ whole genome shotgun (WGS) entry which is preliminary data.</text>
</comment>
<keyword evidence="2" id="KW-0378">Hydrolase</keyword>
<dbReference type="Pfam" id="PF13391">
    <property type="entry name" value="HNH_2"/>
    <property type="match status" value="1"/>
</dbReference>
<dbReference type="EMBL" id="JAFFZS010000005">
    <property type="protein sequence ID" value="MBN0044144.1"/>
    <property type="molecule type" value="Genomic_DNA"/>
</dbReference>
<gene>
    <name evidence="2" type="ORF">JS756_08470</name>
</gene>
<dbReference type="RefSeq" id="WP_205382393.1">
    <property type="nucleotide sequence ID" value="NZ_JAFFZS010000005.1"/>
</dbReference>
<protein>
    <submittedName>
        <fullName evidence="2">HNH endonuclease</fullName>
    </submittedName>
</protein>